<accession>A0A5B7HC14</accession>
<proteinExistence type="predicted"/>
<organism evidence="1 2">
    <name type="scientific">Portunus trituberculatus</name>
    <name type="common">Swimming crab</name>
    <name type="synonym">Neptunus trituberculatus</name>
    <dbReference type="NCBI Taxonomy" id="210409"/>
    <lineage>
        <taxon>Eukaryota</taxon>
        <taxon>Metazoa</taxon>
        <taxon>Ecdysozoa</taxon>
        <taxon>Arthropoda</taxon>
        <taxon>Crustacea</taxon>
        <taxon>Multicrustacea</taxon>
        <taxon>Malacostraca</taxon>
        <taxon>Eumalacostraca</taxon>
        <taxon>Eucarida</taxon>
        <taxon>Decapoda</taxon>
        <taxon>Pleocyemata</taxon>
        <taxon>Brachyura</taxon>
        <taxon>Eubrachyura</taxon>
        <taxon>Portunoidea</taxon>
        <taxon>Portunidae</taxon>
        <taxon>Portuninae</taxon>
        <taxon>Portunus</taxon>
    </lineage>
</organism>
<gene>
    <name evidence="1" type="ORF">E2C01_060656</name>
</gene>
<protein>
    <submittedName>
        <fullName evidence="1">Uncharacterized protein</fullName>
    </submittedName>
</protein>
<dbReference type="EMBL" id="VSRR010024863">
    <property type="protein sequence ID" value="MPC66508.1"/>
    <property type="molecule type" value="Genomic_DNA"/>
</dbReference>
<evidence type="ECO:0000313" key="2">
    <source>
        <dbReference type="Proteomes" id="UP000324222"/>
    </source>
</evidence>
<comment type="caution">
    <text evidence="1">The sequence shown here is derived from an EMBL/GenBank/DDBJ whole genome shotgun (WGS) entry which is preliminary data.</text>
</comment>
<name>A0A5B7HC14_PORTR</name>
<keyword evidence="2" id="KW-1185">Reference proteome</keyword>
<evidence type="ECO:0000313" key="1">
    <source>
        <dbReference type="EMBL" id="MPC66508.1"/>
    </source>
</evidence>
<dbReference type="Proteomes" id="UP000324222">
    <property type="component" value="Unassembled WGS sequence"/>
</dbReference>
<reference evidence="1 2" key="1">
    <citation type="submission" date="2019-05" db="EMBL/GenBank/DDBJ databases">
        <title>Another draft genome of Portunus trituberculatus and its Hox gene families provides insights of decapod evolution.</title>
        <authorList>
            <person name="Jeong J.-H."/>
            <person name="Song I."/>
            <person name="Kim S."/>
            <person name="Choi T."/>
            <person name="Kim D."/>
            <person name="Ryu S."/>
            <person name="Kim W."/>
        </authorList>
    </citation>
    <scope>NUCLEOTIDE SEQUENCE [LARGE SCALE GENOMIC DNA]</scope>
    <source>
        <tissue evidence="1">Muscle</tissue>
    </source>
</reference>
<dbReference type="AlphaFoldDB" id="A0A5B7HC14"/>
<sequence>MRQASQPAASQSPCVVSAWYANATHTHRFRSSSPPVITQGGLWFGSIERCPCTVLDSYTACQVEGNKRKNRYKAVLLS</sequence>